<keyword evidence="10" id="KW-0406">Ion transport</keyword>
<reference evidence="14" key="2">
    <citation type="journal article" date="2021" name="PeerJ">
        <title>Extensive microbial diversity within the chicken gut microbiome revealed by metagenomics and culture.</title>
        <authorList>
            <person name="Gilroy R."/>
            <person name="Ravi A."/>
            <person name="Getino M."/>
            <person name="Pursley I."/>
            <person name="Horton D.L."/>
            <person name="Alikhan N.F."/>
            <person name="Baker D."/>
            <person name="Gharbi K."/>
            <person name="Hall N."/>
            <person name="Watson M."/>
            <person name="Adriaenssens E.M."/>
            <person name="Foster-Nyarko E."/>
            <person name="Jarju S."/>
            <person name="Secka A."/>
            <person name="Antonio M."/>
            <person name="Oren A."/>
            <person name="Chaudhuri R.R."/>
            <person name="La Ragione R."/>
            <person name="Hildebrand F."/>
            <person name="Pallen M.J."/>
        </authorList>
    </citation>
    <scope>NUCLEOTIDE SEQUENCE</scope>
    <source>
        <strain evidence="14">ChiHecec3B27-6122</strain>
    </source>
</reference>
<dbReference type="PANTHER" id="PTHR43298:SF2">
    <property type="entry name" value="FMN_FAD EXPORTER YEEO-RELATED"/>
    <property type="match status" value="1"/>
</dbReference>
<comment type="similarity">
    <text evidence="3">Belongs to the multi antimicrobial extrusion (MATE) (TC 2.A.66.1) family.</text>
</comment>
<feature type="transmembrane region" description="Helical" evidence="13">
    <location>
        <begin position="133"/>
        <end position="153"/>
    </location>
</feature>
<evidence type="ECO:0000256" key="13">
    <source>
        <dbReference type="SAM" id="Phobius"/>
    </source>
</evidence>
<keyword evidence="7" id="KW-1003">Cell membrane</keyword>
<dbReference type="GO" id="GO:0015297">
    <property type="term" value="F:antiporter activity"/>
    <property type="evidence" value="ECO:0007669"/>
    <property type="project" value="UniProtKB-KW"/>
</dbReference>
<keyword evidence="6" id="KW-0050">Antiport</keyword>
<dbReference type="InterPro" id="IPR050222">
    <property type="entry name" value="MATE_MdtK"/>
</dbReference>
<feature type="transmembrane region" description="Helical" evidence="13">
    <location>
        <begin position="286"/>
        <end position="305"/>
    </location>
</feature>
<feature type="transmembrane region" description="Helical" evidence="13">
    <location>
        <begin position="317"/>
        <end position="338"/>
    </location>
</feature>
<dbReference type="EMBL" id="DVJS01000022">
    <property type="protein sequence ID" value="HIS96510.1"/>
    <property type="molecule type" value="Genomic_DNA"/>
</dbReference>
<reference evidence="14" key="1">
    <citation type="submission" date="2020-10" db="EMBL/GenBank/DDBJ databases">
        <authorList>
            <person name="Gilroy R."/>
        </authorList>
    </citation>
    <scope>NUCLEOTIDE SEQUENCE</scope>
    <source>
        <strain evidence="14">ChiHecec3B27-6122</strain>
    </source>
</reference>
<evidence type="ECO:0000256" key="12">
    <source>
        <dbReference type="ARBA" id="ARBA00031636"/>
    </source>
</evidence>
<dbReference type="GO" id="GO:0042910">
    <property type="term" value="F:xenobiotic transmembrane transporter activity"/>
    <property type="evidence" value="ECO:0007669"/>
    <property type="project" value="InterPro"/>
</dbReference>
<dbReference type="PANTHER" id="PTHR43298">
    <property type="entry name" value="MULTIDRUG RESISTANCE PROTEIN NORM-RELATED"/>
    <property type="match status" value="1"/>
</dbReference>
<evidence type="ECO:0000313" key="14">
    <source>
        <dbReference type="EMBL" id="HIS96510.1"/>
    </source>
</evidence>
<comment type="function">
    <text evidence="1">Multidrug efflux pump.</text>
</comment>
<dbReference type="Pfam" id="PF01554">
    <property type="entry name" value="MatE"/>
    <property type="match status" value="2"/>
</dbReference>
<dbReference type="Proteomes" id="UP000886876">
    <property type="component" value="Unassembled WGS sequence"/>
</dbReference>
<dbReference type="GO" id="GO:0006811">
    <property type="term" value="P:monoatomic ion transport"/>
    <property type="evidence" value="ECO:0007669"/>
    <property type="project" value="UniProtKB-KW"/>
</dbReference>
<gene>
    <name evidence="14" type="ORF">IAD42_00885</name>
</gene>
<feature type="transmembrane region" description="Helical" evidence="13">
    <location>
        <begin position="50"/>
        <end position="71"/>
    </location>
</feature>
<evidence type="ECO:0000256" key="4">
    <source>
        <dbReference type="ARBA" id="ARBA00020268"/>
    </source>
</evidence>
<accession>A0A9D1G374</accession>
<feature type="transmembrane region" description="Helical" evidence="13">
    <location>
        <begin position="165"/>
        <end position="189"/>
    </location>
</feature>
<evidence type="ECO:0000256" key="10">
    <source>
        <dbReference type="ARBA" id="ARBA00023065"/>
    </source>
</evidence>
<evidence type="ECO:0000256" key="5">
    <source>
        <dbReference type="ARBA" id="ARBA00022448"/>
    </source>
</evidence>
<sequence>MGVMPVNKLLLSMAVPMMISMLVQALYNVVDSVFVSRISENALTAVSLAFPMQNLLISFAVGFGVGINALMSRALGEKDPAHASRIAVSGMVLEAASYFVFLVLGLFFTEIFMRAQISSEVPAEDAEEIIRYGVDYLQIVLIFSFGVFAEITFERILQSTGRTTLSMITQLIGAILNIIFDPILIFGLLGFPALGIAGAAWATVGGQIIAAIVAFFINKHKNVEINLVGARPSWVSIAAISRISIPSIVMSSISSVMTFFMNRILTTFVSTAATVFGAYFKLQSFVFMPVFGLNNGMVPIIGYNYGARKPERIHKTIKLSVVYATAIMAVGFVIFQFVPDKLLLFFDASENMLSIGIPALRIISTCFLLAGINVICSSACQAFGFGMYSLYISAARQLLVLVPVAYLMSLTGKLGNVWLSFPIAELIAIAICVPMLLHVLKKTGMTVKKDKQRV</sequence>
<dbReference type="CDD" id="cd13144">
    <property type="entry name" value="MATE_like_4"/>
    <property type="match status" value="1"/>
</dbReference>
<feature type="transmembrane region" description="Helical" evidence="13">
    <location>
        <begin position="195"/>
        <end position="217"/>
    </location>
</feature>
<feature type="transmembrane region" description="Helical" evidence="13">
    <location>
        <begin position="358"/>
        <end position="376"/>
    </location>
</feature>
<proteinExistence type="inferred from homology"/>
<comment type="caution">
    <text evidence="14">The sequence shown here is derived from an EMBL/GenBank/DDBJ whole genome shotgun (WGS) entry which is preliminary data.</text>
</comment>
<evidence type="ECO:0000256" key="6">
    <source>
        <dbReference type="ARBA" id="ARBA00022449"/>
    </source>
</evidence>
<keyword evidence="11 13" id="KW-0472">Membrane</keyword>
<feature type="transmembrane region" description="Helical" evidence="13">
    <location>
        <begin position="9"/>
        <end position="30"/>
    </location>
</feature>
<dbReference type="InterPro" id="IPR048279">
    <property type="entry name" value="MdtK-like"/>
</dbReference>
<feature type="transmembrane region" description="Helical" evidence="13">
    <location>
        <begin position="388"/>
        <end position="407"/>
    </location>
</feature>
<comment type="subcellular location">
    <subcellularLocation>
        <location evidence="2">Cell membrane</location>
        <topology evidence="2">Multi-pass membrane protein</topology>
    </subcellularLocation>
</comment>
<evidence type="ECO:0000256" key="3">
    <source>
        <dbReference type="ARBA" id="ARBA00010199"/>
    </source>
</evidence>
<name>A0A9D1G374_9FIRM</name>
<keyword evidence="5" id="KW-0813">Transport</keyword>
<feature type="transmembrane region" description="Helical" evidence="13">
    <location>
        <begin position="92"/>
        <end position="113"/>
    </location>
</feature>
<evidence type="ECO:0000256" key="8">
    <source>
        <dbReference type="ARBA" id="ARBA00022692"/>
    </source>
</evidence>
<keyword evidence="9 13" id="KW-1133">Transmembrane helix</keyword>
<organism evidence="14 15">
    <name type="scientific">Candidatus Scatomorpha pullistercoris</name>
    <dbReference type="NCBI Taxonomy" id="2840929"/>
    <lineage>
        <taxon>Bacteria</taxon>
        <taxon>Bacillati</taxon>
        <taxon>Bacillota</taxon>
        <taxon>Clostridia</taxon>
        <taxon>Eubacteriales</taxon>
        <taxon>Candidatus Scatomorpha</taxon>
    </lineage>
</organism>
<dbReference type="GO" id="GO:0005886">
    <property type="term" value="C:plasma membrane"/>
    <property type="evidence" value="ECO:0007669"/>
    <property type="project" value="UniProtKB-SubCell"/>
</dbReference>
<keyword evidence="8 13" id="KW-0812">Transmembrane</keyword>
<feature type="transmembrane region" description="Helical" evidence="13">
    <location>
        <begin position="419"/>
        <end position="440"/>
    </location>
</feature>
<protein>
    <recommendedName>
        <fullName evidence="4">Probable multidrug resistance protein NorM</fullName>
    </recommendedName>
    <alternativeName>
        <fullName evidence="12">Multidrug-efflux transporter</fullName>
    </alternativeName>
</protein>
<dbReference type="AlphaFoldDB" id="A0A9D1G374"/>
<evidence type="ECO:0000313" key="15">
    <source>
        <dbReference type="Proteomes" id="UP000886876"/>
    </source>
</evidence>
<evidence type="ECO:0000256" key="11">
    <source>
        <dbReference type="ARBA" id="ARBA00023136"/>
    </source>
</evidence>
<evidence type="ECO:0000256" key="2">
    <source>
        <dbReference type="ARBA" id="ARBA00004651"/>
    </source>
</evidence>
<dbReference type="NCBIfam" id="TIGR00797">
    <property type="entry name" value="matE"/>
    <property type="match status" value="1"/>
</dbReference>
<dbReference type="PIRSF" id="PIRSF006603">
    <property type="entry name" value="DinF"/>
    <property type="match status" value="1"/>
</dbReference>
<dbReference type="InterPro" id="IPR002528">
    <property type="entry name" value="MATE_fam"/>
</dbReference>
<evidence type="ECO:0000256" key="9">
    <source>
        <dbReference type="ARBA" id="ARBA00022989"/>
    </source>
</evidence>
<evidence type="ECO:0000256" key="1">
    <source>
        <dbReference type="ARBA" id="ARBA00003408"/>
    </source>
</evidence>
<evidence type="ECO:0000256" key="7">
    <source>
        <dbReference type="ARBA" id="ARBA00022475"/>
    </source>
</evidence>